<evidence type="ECO:0000259" key="1">
    <source>
        <dbReference type="Pfam" id="PF00149"/>
    </source>
</evidence>
<dbReference type="SUPFAM" id="SSF56300">
    <property type="entry name" value="Metallo-dependent phosphatases"/>
    <property type="match status" value="1"/>
</dbReference>
<dbReference type="Gene3D" id="3.60.21.10">
    <property type="match status" value="1"/>
</dbReference>
<dbReference type="InterPro" id="IPR051918">
    <property type="entry name" value="STPP_CPPED1"/>
</dbReference>
<feature type="domain" description="Calcineurin-like phosphoesterase" evidence="1">
    <location>
        <begin position="58"/>
        <end position="263"/>
    </location>
</feature>
<dbReference type="KEGG" id="nmv:NITMOv2_3033"/>
<dbReference type="PROSITE" id="PS51318">
    <property type="entry name" value="TAT"/>
    <property type="match status" value="1"/>
</dbReference>
<dbReference type="PANTHER" id="PTHR43143">
    <property type="entry name" value="METALLOPHOSPHOESTERASE, CALCINEURIN SUPERFAMILY"/>
    <property type="match status" value="1"/>
</dbReference>
<dbReference type="NCBIfam" id="TIGR01409">
    <property type="entry name" value="TAT_signal_seq"/>
    <property type="match status" value="1"/>
</dbReference>
<sequence length="336" mass="37720">MKKDNDGILLGPGVSRRDFMKMSAFTGLAASLGGLVSLDFLSASPAQAQGMGTVKPFTFAVMADHHTMGPKNNYMKMRVERCVQEVNNLSLKPDFIMSLGDVVHDGSDEQMKFFDELIAPLKAPVKYITGEHDWYLDMGESYGKHYGKTTYSWDHNGVHFIALNTVMLRDFWTARGLTAQERMDIAGTLNHPLPGPFHVGEKQLVWLRDDLKKVKKTTPIIIFSHSPLYYYYKPWNFWTEDAPEVHLLLEGYEHVQVIHGHVHHIVKNQIGSIKFASSLSTGWPHPYPTSGLPAGSPKMPRANPANIFGGLGWDTMGVDDQGEVSVKYEEWSRVKA</sequence>
<organism evidence="2 3">
    <name type="scientific">Nitrospira moscoviensis</name>
    <dbReference type="NCBI Taxonomy" id="42253"/>
    <lineage>
        <taxon>Bacteria</taxon>
        <taxon>Pseudomonadati</taxon>
        <taxon>Nitrospirota</taxon>
        <taxon>Nitrospiria</taxon>
        <taxon>Nitrospirales</taxon>
        <taxon>Nitrospiraceae</taxon>
        <taxon>Nitrospira</taxon>
    </lineage>
</organism>
<dbReference type="EMBL" id="CP011801">
    <property type="protein sequence ID" value="ALA59433.1"/>
    <property type="molecule type" value="Genomic_DNA"/>
</dbReference>
<dbReference type="PANTHER" id="PTHR43143:SF1">
    <property type="entry name" value="SERINE_THREONINE-PROTEIN PHOSPHATASE CPPED1"/>
    <property type="match status" value="1"/>
</dbReference>
<proteinExistence type="predicted"/>
<evidence type="ECO:0000313" key="2">
    <source>
        <dbReference type="EMBL" id="ALA59433.1"/>
    </source>
</evidence>
<dbReference type="PATRIC" id="fig|42253.5.peg.2994"/>
<dbReference type="InterPro" id="IPR019546">
    <property type="entry name" value="TAT_signal_bac_arc"/>
</dbReference>
<dbReference type="AlphaFoldDB" id="A0A0K2GEQ9"/>
<dbReference type="InterPro" id="IPR004843">
    <property type="entry name" value="Calcineurin-like_PHP"/>
</dbReference>
<dbReference type="InterPro" id="IPR006311">
    <property type="entry name" value="TAT_signal"/>
</dbReference>
<dbReference type="Proteomes" id="UP000069205">
    <property type="component" value="Chromosome"/>
</dbReference>
<reference evidence="2 3" key="1">
    <citation type="journal article" date="2015" name="Proc. Natl. Acad. Sci. U.S.A.">
        <title>Expanded metabolic versatility of ubiquitous nitrite-oxidizing bacteria from the genus Nitrospira.</title>
        <authorList>
            <person name="Koch H."/>
            <person name="Lucker S."/>
            <person name="Albertsen M."/>
            <person name="Kitzinger K."/>
            <person name="Herbold C."/>
            <person name="Spieck E."/>
            <person name="Nielsen P.H."/>
            <person name="Wagner M."/>
            <person name="Daims H."/>
        </authorList>
    </citation>
    <scope>NUCLEOTIDE SEQUENCE [LARGE SCALE GENOMIC DNA]</scope>
    <source>
        <strain evidence="2 3">NSP M-1</strain>
    </source>
</reference>
<gene>
    <name evidence="2" type="ORF">NITMOv2_3033</name>
</gene>
<dbReference type="Pfam" id="PF00149">
    <property type="entry name" value="Metallophos"/>
    <property type="match status" value="1"/>
</dbReference>
<keyword evidence="3" id="KW-1185">Reference proteome</keyword>
<dbReference type="InterPro" id="IPR029052">
    <property type="entry name" value="Metallo-depent_PP-like"/>
</dbReference>
<evidence type="ECO:0000313" key="3">
    <source>
        <dbReference type="Proteomes" id="UP000069205"/>
    </source>
</evidence>
<name>A0A0K2GEQ9_NITMO</name>
<dbReference type="GO" id="GO:0016787">
    <property type="term" value="F:hydrolase activity"/>
    <property type="evidence" value="ECO:0007669"/>
    <property type="project" value="InterPro"/>
</dbReference>
<protein>
    <submittedName>
        <fullName evidence="2">Putative Metallophosphoesterase</fullName>
    </submittedName>
</protein>
<dbReference type="STRING" id="42253.NITMOv2_3033"/>
<accession>A0A0K2GEQ9</accession>